<name>A0AAN7UTH2_9COLE</name>
<protein>
    <recommendedName>
        <fullName evidence="4">Ecdysteroid UDP-glucosyltransferase</fullName>
    </recommendedName>
</protein>
<keyword evidence="3" id="KW-1185">Reference proteome</keyword>
<gene>
    <name evidence="2" type="ORF">RI129_012500</name>
</gene>
<organism evidence="2 3">
    <name type="scientific">Pyrocoelia pectoralis</name>
    <dbReference type="NCBI Taxonomy" id="417401"/>
    <lineage>
        <taxon>Eukaryota</taxon>
        <taxon>Metazoa</taxon>
        <taxon>Ecdysozoa</taxon>
        <taxon>Arthropoda</taxon>
        <taxon>Hexapoda</taxon>
        <taxon>Insecta</taxon>
        <taxon>Pterygota</taxon>
        <taxon>Neoptera</taxon>
        <taxon>Endopterygota</taxon>
        <taxon>Coleoptera</taxon>
        <taxon>Polyphaga</taxon>
        <taxon>Elateriformia</taxon>
        <taxon>Elateroidea</taxon>
        <taxon>Lampyridae</taxon>
        <taxon>Lampyrinae</taxon>
        <taxon>Pyrocoelia</taxon>
    </lineage>
</organism>
<reference evidence="2 3" key="1">
    <citation type="journal article" date="2024" name="Insects">
        <title>An Improved Chromosome-Level Genome Assembly of the Firefly Pyrocoelia pectoralis.</title>
        <authorList>
            <person name="Fu X."/>
            <person name="Meyer-Rochow V.B."/>
            <person name="Ballantyne L."/>
            <person name="Zhu X."/>
        </authorList>
    </citation>
    <scope>NUCLEOTIDE SEQUENCE [LARGE SCALE GENOMIC DNA]</scope>
    <source>
        <strain evidence="2">XCY_ONT2</strain>
    </source>
</reference>
<evidence type="ECO:0008006" key="4">
    <source>
        <dbReference type="Google" id="ProtNLM"/>
    </source>
</evidence>
<comment type="caution">
    <text evidence="2">The sequence shown here is derived from an EMBL/GenBank/DDBJ whole genome shotgun (WGS) entry which is preliminary data.</text>
</comment>
<proteinExistence type="predicted"/>
<sequence length="107" mass="12083">MSTCALLHILLLIISSANAARILGISPIPMYSHQLVFRTLWRELSLKGHQVTALTSHPLRDTALTNLTEIDMIQSFKNLPIKFLQLNLPKNTLYNPVNEYIATSRNV</sequence>
<dbReference type="EMBL" id="JAVRBK010000010">
    <property type="protein sequence ID" value="KAK5638205.1"/>
    <property type="molecule type" value="Genomic_DNA"/>
</dbReference>
<evidence type="ECO:0000313" key="3">
    <source>
        <dbReference type="Proteomes" id="UP001329430"/>
    </source>
</evidence>
<dbReference type="SUPFAM" id="SSF53756">
    <property type="entry name" value="UDP-Glycosyltransferase/glycogen phosphorylase"/>
    <property type="match status" value="1"/>
</dbReference>
<evidence type="ECO:0000313" key="2">
    <source>
        <dbReference type="EMBL" id="KAK5638205.1"/>
    </source>
</evidence>
<keyword evidence="1" id="KW-0732">Signal</keyword>
<dbReference type="AlphaFoldDB" id="A0AAN7UTH2"/>
<feature type="signal peptide" evidence="1">
    <location>
        <begin position="1"/>
        <end position="19"/>
    </location>
</feature>
<evidence type="ECO:0000256" key="1">
    <source>
        <dbReference type="SAM" id="SignalP"/>
    </source>
</evidence>
<dbReference type="Proteomes" id="UP001329430">
    <property type="component" value="Chromosome 10"/>
</dbReference>
<feature type="chain" id="PRO_5043029071" description="Ecdysteroid UDP-glucosyltransferase" evidence="1">
    <location>
        <begin position="20"/>
        <end position="107"/>
    </location>
</feature>
<accession>A0AAN7UTH2</accession>